<keyword evidence="3" id="KW-1185">Reference proteome</keyword>
<name>A0ABD3LXD5_9STRA</name>
<comment type="caution">
    <text evidence="2">The sequence shown here is derived from an EMBL/GenBank/DDBJ whole genome shotgun (WGS) entry which is preliminary data.</text>
</comment>
<dbReference type="Proteomes" id="UP001530293">
    <property type="component" value="Unassembled WGS sequence"/>
</dbReference>
<sequence>MLVLPLLGSNKNLSPSHFYKPRTILEMIRERNIEKEKAELTRRAETAESKLAELTHRAATAEAKVAELTRRAERAEARAVTAESKLAKVAEIITL</sequence>
<accession>A0ABD3LXD5</accession>
<dbReference type="Gene3D" id="1.20.5.340">
    <property type="match status" value="1"/>
</dbReference>
<evidence type="ECO:0000256" key="1">
    <source>
        <dbReference type="SAM" id="Coils"/>
    </source>
</evidence>
<evidence type="ECO:0000313" key="2">
    <source>
        <dbReference type="EMBL" id="KAL3756384.1"/>
    </source>
</evidence>
<proteinExistence type="predicted"/>
<protein>
    <submittedName>
        <fullName evidence="2">Uncharacterized protein</fullName>
    </submittedName>
</protein>
<reference evidence="2 3" key="1">
    <citation type="submission" date="2024-10" db="EMBL/GenBank/DDBJ databases">
        <title>Updated reference genomes for cyclostephanoid diatoms.</title>
        <authorList>
            <person name="Roberts W.R."/>
            <person name="Alverson A.J."/>
        </authorList>
    </citation>
    <scope>NUCLEOTIDE SEQUENCE [LARGE SCALE GENOMIC DNA]</scope>
    <source>
        <strain evidence="2 3">AJA232-27</strain>
    </source>
</reference>
<feature type="coiled-coil region" evidence="1">
    <location>
        <begin position="30"/>
        <end position="92"/>
    </location>
</feature>
<organism evidence="2 3">
    <name type="scientific">Discostella pseudostelligera</name>
    <dbReference type="NCBI Taxonomy" id="259834"/>
    <lineage>
        <taxon>Eukaryota</taxon>
        <taxon>Sar</taxon>
        <taxon>Stramenopiles</taxon>
        <taxon>Ochrophyta</taxon>
        <taxon>Bacillariophyta</taxon>
        <taxon>Coscinodiscophyceae</taxon>
        <taxon>Thalassiosirophycidae</taxon>
        <taxon>Stephanodiscales</taxon>
        <taxon>Stephanodiscaceae</taxon>
        <taxon>Discostella</taxon>
    </lineage>
</organism>
<evidence type="ECO:0000313" key="3">
    <source>
        <dbReference type="Proteomes" id="UP001530293"/>
    </source>
</evidence>
<keyword evidence="1" id="KW-0175">Coiled coil</keyword>
<dbReference type="AlphaFoldDB" id="A0ABD3LXD5"/>
<dbReference type="EMBL" id="JALLBG020000306">
    <property type="protein sequence ID" value="KAL3756384.1"/>
    <property type="molecule type" value="Genomic_DNA"/>
</dbReference>
<gene>
    <name evidence="2" type="ORF">ACHAWU_003457</name>
</gene>